<dbReference type="InterPro" id="IPR016032">
    <property type="entry name" value="Sig_transdc_resp-reg_C-effctor"/>
</dbReference>
<comment type="caution">
    <text evidence="4">The sequence shown here is derived from an EMBL/GenBank/DDBJ whole genome shotgun (WGS) entry which is preliminary data.</text>
</comment>
<dbReference type="AlphaFoldDB" id="A0A261U0U3"/>
<sequence length="243" mass="26280">MLCAEGAGPHRLGIWLSRSGFEVRECNDVAALFAVHAAHRCAFVVLAAPHADVLIAAARLRTLHPGLGIVAMTRAVPPEMRVQLLLCGVDACVDRETSEREVAAVLHALARRWTSPLADAFGRAVGNVVDEQSTTPRPGVPPVGNTWRLQDDGWVLVSPSNCRLALSGSERALVGALMQAPTQRLSRHELMDAVDVRPGRSGATRLRYVDVLVCRLRRKAAGHDLRLPIRAVHGWGYMFSAAA</sequence>
<dbReference type="Pfam" id="PF00486">
    <property type="entry name" value="Trans_reg_C"/>
    <property type="match status" value="1"/>
</dbReference>
<name>A0A261U0U3_9BORD</name>
<dbReference type="EMBL" id="NEVP01000001">
    <property type="protein sequence ID" value="OZI55584.1"/>
    <property type="molecule type" value="Genomic_DNA"/>
</dbReference>
<dbReference type="Gene3D" id="3.40.50.2300">
    <property type="match status" value="1"/>
</dbReference>
<evidence type="ECO:0000313" key="5">
    <source>
        <dbReference type="Proteomes" id="UP000216913"/>
    </source>
</evidence>
<dbReference type="GO" id="GO:0000160">
    <property type="term" value="P:phosphorelay signal transduction system"/>
    <property type="evidence" value="ECO:0007669"/>
    <property type="project" value="InterPro"/>
</dbReference>
<dbReference type="CDD" id="cd00383">
    <property type="entry name" value="trans_reg_C"/>
    <property type="match status" value="1"/>
</dbReference>
<dbReference type="SUPFAM" id="SSF46894">
    <property type="entry name" value="C-terminal effector domain of the bipartite response regulators"/>
    <property type="match status" value="1"/>
</dbReference>
<feature type="domain" description="OmpR/PhoB-type" evidence="3">
    <location>
        <begin position="138"/>
        <end position="241"/>
    </location>
</feature>
<dbReference type="Gene3D" id="1.10.10.10">
    <property type="entry name" value="Winged helix-like DNA-binding domain superfamily/Winged helix DNA-binding domain"/>
    <property type="match status" value="1"/>
</dbReference>
<evidence type="ECO:0000256" key="1">
    <source>
        <dbReference type="ARBA" id="ARBA00023125"/>
    </source>
</evidence>
<protein>
    <recommendedName>
        <fullName evidence="3">OmpR/PhoB-type domain-containing protein</fullName>
    </recommendedName>
</protein>
<organism evidence="4 5">
    <name type="scientific">Bordetella genomosp. 5</name>
    <dbReference type="NCBI Taxonomy" id="1395608"/>
    <lineage>
        <taxon>Bacteria</taxon>
        <taxon>Pseudomonadati</taxon>
        <taxon>Pseudomonadota</taxon>
        <taxon>Betaproteobacteria</taxon>
        <taxon>Burkholderiales</taxon>
        <taxon>Alcaligenaceae</taxon>
        <taxon>Bordetella</taxon>
    </lineage>
</organism>
<reference evidence="4 5" key="1">
    <citation type="submission" date="2017-05" db="EMBL/GenBank/DDBJ databases">
        <title>Complete and WGS of Bordetella genogroups.</title>
        <authorList>
            <person name="Spilker T."/>
            <person name="LiPuma J."/>
        </authorList>
    </citation>
    <scope>NUCLEOTIDE SEQUENCE [LARGE SCALE GENOMIC DNA]</scope>
    <source>
        <strain evidence="4 5">AU10456</strain>
    </source>
</reference>
<dbReference type="PROSITE" id="PS51755">
    <property type="entry name" value="OMPR_PHOB"/>
    <property type="match status" value="1"/>
</dbReference>
<keyword evidence="5" id="KW-1185">Reference proteome</keyword>
<dbReference type="GO" id="GO:0003677">
    <property type="term" value="F:DNA binding"/>
    <property type="evidence" value="ECO:0007669"/>
    <property type="project" value="UniProtKB-UniRule"/>
</dbReference>
<dbReference type="InterPro" id="IPR011006">
    <property type="entry name" value="CheY-like_superfamily"/>
</dbReference>
<dbReference type="Proteomes" id="UP000216913">
    <property type="component" value="Unassembled WGS sequence"/>
</dbReference>
<keyword evidence="1 2" id="KW-0238">DNA-binding</keyword>
<accession>A0A261U0U3</accession>
<proteinExistence type="predicted"/>
<dbReference type="SMART" id="SM00862">
    <property type="entry name" value="Trans_reg_C"/>
    <property type="match status" value="1"/>
</dbReference>
<evidence type="ECO:0000313" key="4">
    <source>
        <dbReference type="EMBL" id="OZI55584.1"/>
    </source>
</evidence>
<evidence type="ECO:0000256" key="2">
    <source>
        <dbReference type="PROSITE-ProRule" id="PRU01091"/>
    </source>
</evidence>
<dbReference type="InterPro" id="IPR036388">
    <property type="entry name" value="WH-like_DNA-bd_sf"/>
</dbReference>
<gene>
    <name evidence="4" type="ORF">CAL25_04115</name>
</gene>
<dbReference type="GO" id="GO:0006355">
    <property type="term" value="P:regulation of DNA-templated transcription"/>
    <property type="evidence" value="ECO:0007669"/>
    <property type="project" value="InterPro"/>
</dbReference>
<dbReference type="SUPFAM" id="SSF52172">
    <property type="entry name" value="CheY-like"/>
    <property type="match status" value="1"/>
</dbReference>
<dbReference type="InterPro" id="IPR001867">
    <property type="entry name" value="OmpR/PhoB-type_DNA-bd"/>
</dbReference>
<evidence type="ECO:0000259" key="3">
    <source>
        <dbReference type="PROSITE" id="PS51755"/>
    </source>
</evidence>
<feature type="DNA-binding region" description="OmpR/PhoB-type" evidence="2">
    <location>
        <begin position="138"/>
        <end position="241"/>
    </location>
</feature>